<reference evidence="2 3" key="1">
    <citation type="submission" date="2015-09" db="EMBL/GenBank/DDBJ databases">
        <title>Trachymyrmex zeteki WGS genome.</title>
        <authorList>
            <person name="Nygaard S."/>
            <person name="Hu H."/>
            <person name="Boomsma J."/>
            <person name="Zhang G."/>
        </authorList>
    </citation>
    <scope>NUCLEOTIDE SEQUENCE [LARGE SCALE GENOMIC DNA]</scope>
    <source>
        <strain evidence="2">Tzet28-1</strain>
        <tissue evidence="2">Whole body</tissue>
    </source>
</reference>
<gene>
    <name evidence="2" type="ORF">ALC60_00209</name>
</gene>
<keyword evidence="3" id="KW-1185">Reference proteome</keyword>
<feature type="region of interest" description="Disordered" evidence="1">
    <location>
        <begin position="146"/>
        <end position="199"/>
    </location>
</feature>
<accession>A0A151XK16</accession>
<dbReference type="Proteomes" id="UP000075809">
    <property type="component" value="Unassembled WGS sequence"/>
</dbReference>
<sequence>MIVDRTPAQKMPAGSLESREKERAARTQHLSIQSPSENLKDSQVRKHRFIRKRPVDRITVRSPILADGLKIEETSYKSNSNPHRSEFTSSCVNEPAAEDREIWRECAPTRVWWKRKTGGWTLRGKRQRQRRRTRWRKRLGMVDRYPEFAPEREKERVSAQRTHRERERERDTREKERVPSLAAHRHDRGGIAKLSTSSF</sequence>
<evidence type="ECO:0000313" key="3">
    <source>
        <dbReference type="Proteomes" id="UP000075809"/>
    </source>
</evidence>
<feature type="compositionally biased region" description="Polar residues" evidence="1">
    <location>
        <begin position="28"/>
        <end position="37"/>
    </location>
</feature>
<feature type="region of interest" description="Disordered" evidence="1">
    <location>
        <begin position="1"/>
        <end position="45"/>
    </location>
</feature>
<evidence type="ECO:0000313" key="2">
    <source>
        <dbReference type="EMBL" id="KYQ60762.1"/>
    </source>
</evidence>
<dbReference type="EMBL" id="KQ982045">
    <property type="protein sequence ID" value="KYQ60762.1"/>
    <property type="molecule type" value="Genomic_DNA"/>
</dbReference>
<feature type="compositionally biased region" description="Basic and acidic residues" evidence="1">
    <location>
        <begin position="146"/>
        <end position="178"/>
    </location>
</feature>
<evidence type="ECO:0000256" key="1">
    <source>
        <dbReference type="SAM" id="MobiDB-lite"/>
    </source>
</evidence>
<protein>
    <submittedName>
        <fullName evidence="2">Uncharacterized protein</fullName>
    </submittedName>
</protein>
<proteinExistence type="predicted"/>
<dbReference type="AlphaFoldDB" id="A0A151XK16"/>
<name>A0A151XK16_9HYME</name>
<organism evidence="2 3">
    <name type="scientific">Mycetomoellerius zeteki</name>
    <dbReference type="NCBI Taxonomy" id="64791"/>
    <lineage>
        <taxon>Eukaryota</taxon>
        <taxon>Metazoa</taxon>
        <taxon>Ecdysozoa</taxon>
        <taxon>Arthropoda</taxon>
        <taxon>Hexapoda</taxon>
        <taxon>Insecta</taxon>
        <taxon>Pterygota</taxon>
        <taxon>Neoptera</taxon>
        <taxon>Endopterygota</taxon>
        <taxon>Hymenoptera</taxon>
        <taxon>Apocrita</taxon>
        <taxon>Aculeata</taxon>
        <taxon>Formicoidea</taxon>
        <taxon>Formicidae</taxon>
        <taxon>Myrmicinae</taxon>
        <taxon>Mycetomoellerius</taxon>
    </lineage>
</organism>